<feature type="transmembrane region" description="Helical" evidence="1">
    <location>
        <begin position="168"/>
        <end position="190"/>
    </location>
</feature>
<reference evidence="3 4" key="1">
    <citation type="submission" date="2016-02" db="EMBL/GenBank/DDBJ databases">
        <title>Complete genome of Sinomonas atrocyanea KCTC 3377.</title>
        <authorList>
            <person name="Kim K.M."/>
        </authorList>
    </citation>
    <scope>NUCLEOTIDE SEQUENCE [LARGE SCALE GENOMIC DNA]</scope>
    <source>
        <strain evidence="3 4">KCTC 3377</strain>
    </source>
</reference>
<evidence type="ECO:0000259" key="2">
    <source>
        <dbReference type="Pfam" id="PF00487"/>
    </source>
</evidence>
<feature type="transmembrane region" description="Helical" evidence="1">
    <location>
        <begin position="69"/>
        <end position="87"/>
    </location>
</feature>
<dbReference type="Pfam" id="PF00487">
    <property type="entry name" value="FA_desaturase"/>
    <property type="match status" value="1"/>
</dbReference>
<dbReference type="GO" id="GO:0016020">
    <property type="term" value="C:membrane"/>
    <property type="evidence" value="ECO:0007669"/>
    <property type="project" value="TreeGrafter"/>
</dbReference>
<dbReference type="Proteomes" id="UP000070134">
    <property type="component" value="Chromosome"/>
</dbReference>
<feature type="transmembrane region" description="Helical" evidence="1">
    <location>
        <begin position="202"/>
        <end position="220"/>
    </location>
</feature>
<accession>A0A126ZZC1</accession>
<evidence type="ECO:0000256" key="1">
    <source>
        <dbReference type="SAM" id="Phobius"/>
    </source>
</evidence>
<proteinExistence type="predicted"/>
<evidence type="ECO:0000313" key="4">
    <source>
        <dbReference type="Proteomes" id="UP000070134"/>
    </source>
</evidence>
<dbReference type="InterPro" id="IPR012171">
    <property type="entry name" value="Fatty_acid_desaturase"/>
</dbReference>
<dbReference type="STRING" id="37927.SA2016_0017"/>
<dbReference type="KEGG" id="satk:SA2016_0017"/>
<dbReference type="EMBL" id="CP014518">
    <property type="protein sequence ID" value="AMM30722.1"/>
    <property type="molecule type" value="Genomic_DNA"/>
</dbReference>
<keyword evidence="1" id="KW-0472">Membrane</keyword>
<dbReference type="RefSeq" id="WP_066494099.1">
    <property type="nucleotide sequence ID" value="NZ_BJMO01000118.1"/>
</dbReference>
<name>A0A126ZZC1_9MICC</name>
<dbReference type="GO" id="GO:0016717">
    <property type="term" value="F:oxidoreductase activity, acting on paired donors, with oxidation of a pair of donors resulting in the reduction of molecular oxygen to two molecules of water"/>
    <property type="evidence" value="ECO:0007669"/>
    <property type="project" value="TreeGrafter"/>
</dbReference>
<keyword evidence="1" id="KW-1133">Transmembrane helix</keyword>
<dbReference type="AlphaFoldDB" id="A0A126ZZC1"/>
<evidence type="ECO:0000313" key="3">
    <source>
        <dbReference type="EMBL" id="AMM30722.1"/>
    </source>
</evidence>
<dbReference type="OrthoDB" id="104711at2"/>
<protein>
    <submittedName>
        <fullName evidence="3">Delta fatty acid desaturase</fullName>
    </submittedName>
</protein>
<dbReference type="PIRSF" id="PIRSF015921">
    <property type="entry name" value="FA_sphinglp_des"/>
    <property type="match status" value="1"/>
</dbReference>
<feature type="domain" description="Fatty acid desaturase" evidence="2">
    <location>
        <begin position="64"/>
        <end position="324"/>
    </location>
</feature>
<gene>
    <name evidence="3" type="ORF">SA2016_0017</name>
</gene>
<organism evidence="3 4">
    <name type="scientific">Sinomonas atrocyanea</name>
    <dbReference type="NCBI Taxonomy" id="37927"/>
    <lineage>
        <taxon>Bacteria</taxon>
        <taxon>Bacillati</taxon>
        <taxon>Actinomycetota</taxon>
        <taxon>Actinomycetes</taxon>
        <taxon>Micrococcales</taxon>
        <taxon>Micrococcaceae</taxon>
        <taxon>Sinomonas</taxon>
    </lineage>
</organism>
<dbReference type="GO" id="GO:0008610">
    <property type="term" value="P:lipid biosynthetic process"/>
    <property type="evidence" value="ECO:0007669"/>
    <property type="project" value="UniProtKB-ARBA"/>
</dbReference>
<keyword evidence="4" id="KW-1185">Reference proteome</keyword>
<dbReference type="PATRIC" id="fig|37927.3.peg.17"/>
<feature type="transmembrane region" description="Helical" evidence="1">
    <location>
        <begin position="40"/>
        <end position="62"/>
    </location>
</feature>
<dbReference type="PANTHER" id="PTHR19353:SF19">
    <property type="entry name" value="DELTA(5) FATTY ACID DESATURASE C-RELATED"/>
    <property type="match status" value="1"/>
</dbReference>
<dbReference type="InterPro" id="IPR005804">
    <property type="entry name" value="FA_desaturase_dom"/>
</dbReference>
<dbReference type="CDD" id="cd03506">
    <property type="entry name" value="Delta6-FADS-like"/>
    <property type="match status" value="1"/>
</dbReference>
<dbReference type="PANTHER" id="PTHR19353">
    <property type="entry name" value="FATTY ACID DESATURASE 2"/>
    <property type="match status" value="1"/>
</dbReference>
<keyword evidence="1" id="KW-0812">Transmembrane</keyword>
<sequence length="359" mass="39582">MAQNSEPDARAIRPNRVVNSYVALQRQVRDAGLLDRRRGYYIVLFAILAIAWAGSWTGFALIGPSWYQLLIAAGLGILMTQFGFLAHEAAHSQVFASWAANEWSARLIGNGLTGISYAMWQQKHSRHHSNPNVIGKDPDIKPGTIAFHDAAAAARPRWLRFVTRHQGYLLFPLLPFLGFALQVDSFRFLLRRAPVQRRAVELAILTARVLAVPALAFWLLPPGIAAAFIGVQQGVFGFYMGATFAPNHKGMKIFSASAQADFLTRQVMSSRNIRGGRIMDVLMGGLNHQIEHHLFPTMPRPALAHAESLIRAQCAQQGIPYTATSLVASYGIIIRYLNAVGHGLGTVFECPLATQHRPN</sequence>